<evidence type="ECO:0000256" key="1">
    <source>
        <dbReference type="ARBA" id="ARBA00022860"/>
    </source>
</evidence>
<evidence type="ECO:0000259" key="5">
    <source>
        <dbReference type="Pfam" id="PF13178"/>
    </source>
</evidence>
<dbReference type="SMART" id="SM00015">
    <property type="entry name" value="IQ"/>
    <property type="match status" value="2"/>
</dbReference>
<dbReference type="PANTHER" id="PTHR32295">
    <property type="entry name" value="IQ-DOMAIN 5-RELATED"/>
    <property type="match status" value="1"/>
</dbReference>
<feature type="compositionally biased region" description="Polar residues" evidence="4">
    <location>
        <begin position="458"/>
        <end position="467"/>
    </location>
</feature>
<dbReference type="AlphaFoldDB" id="A0A7I8KYX1"/>
<evidence type="ECO:0000313" key="6">
    <source>
        <dbReference type="EMBL" id="CAA7402999.1"/>
    </source>
</evidence>
<dbReference type="OrthoDB" id="1905649at2759"/>
<dbReference type="Pfam" id="PF00612">
    <property type="entry name" value="IQ"/>
    <property type="match status" value="3"/>
</dbReference>
<protein>
    <recommendedName>
        <fullName evidence="5">DUF4005 domain-containing protein</fullName>
    </recommendedName>
</protein>
<feature type="region of interest" description="Disordered" evidence="4">
    <location>
        <begin position="255"/>
        <end position="367"/>
    </location>
</feature>
<keyword evidence="1" id="KW-0112">Calmodulin-binding</keyword>
<evidence type="ECO:0000313" key="7">
    <source>
        <dbReference type="Proteomes" id="UP000663760"/>
    </source>
</evidence>
<gene>
    <name evidence="6" type="ORF">SI8410_09013677</name>
</gene>
<evidence type="ECO:0000256" key="4">
    <source>
        <dbReference type="SAM" id="MobiDB-lite"/>
    </source>
</evidence>
<name>A0A7I8KYX1_SPIIN</name>
<comment type="subunit">
    <text evidence="3">Binds to multiple calmodulin (CaM) in the presence of Ca(2+) and CaM-like proteins.</text>
</comment>
<dbReference type="Proteomes" id="UP000663760">
    <property type="component" value="Chromosome 9"/>
</dbReference>
<dbReference type="EMBL" id="LR746272">
    <property type="protein sequence ID" value="CAA7402999.1"/>
    <property type="molecule type" value="Genomic_DNA"/>
</dbReference>
<dbReference type="InterPro" id="IPR025064">
    <property type="entry name" value="DUF4005"/>
</dbReference>
<dbReference type="Pfam" id="PF13178">
    <property type="entry name" value="DUF4005"/>
    <property type="match status" value="1"/>
</dbReference>
<feature type="compositionally biased region" description="Basic residues" evidence="4">
    <location>
        <begin position="17"/>
        <end position="29"/>
    </location>
</feature>
<feature type="compositionally biased region" description="Polar residues" evidence="4">
    <location>
        <begin position="43"/>
        <end position="63"/>
    </location>
</feature>
<feature type="compositionally biased region" description="Polar residues" evidence="4">
    <location>
        <begin position="85"/>
        <end position="103"/>
    </location>
</feature>
<keyword evidence="7" id="KW-1185">Reference proteome</keyword>
<comment type="similarity">
    <text evidence="2">Belongs to the IQD family.</text>
</comment>
<evidence type="ECO:0000256" key="3">
    <source>
        <dbReference type="ARBA" id="ARBA00024378"/>
    </source>
</evidence>
<feature type="region of interest" description="Disordered" evidence="4">
    <location>
        <begin position="1"/>
        <end position="103"/>
    </location>
</feature>
<dbReference type="Gene3D" id="1.20.5.190">
    <property type="match status" value="1"/>
</dbReference>
<reference evidence="6" key="1">
    <citation type="submission" date="2020-02" db="EMBL/GenBank/DDBJ databases">
        <authorList>
            <person name="Scholz U."/>
            <person name="Mascher M."/>
            <person name="Fiebig A."/>
        </authorList>
    </citation>
    <scope>NUCLEOTIDE SEQUENCE</scope>
</reference>
<sequence length="588" mass="64164">MGKSPGKWIKTFLFGKKSSKSSVPKRRASKAANSKDWNGEKGPTSTIDSGVTSEQAPNITDGNGMNPKLQKGAPSDLHGGGEILSSKQKGSSETVCPAVNTSTNSERSREELAAIKAQAAFRGYLARRAFCALKGIIRLQALVRGHLTRRQALATLNCMWGIVKLQSLVRGCRARSSINFEVKSSSYRSKVGRHTDPLGVNGLANKGKVSNNAFVRKLVSSSISSKPLGFQYGTEEPNSAWRWLDRWTSSVFWKSPPQPKKIADPKPQGRRYAMETESGRSKRTMRKNFGANAESGLNNSASELDKPKRNLRKVSSYPADIVPENPQSELERVKRSLRKVSSSMAEGPDRAEIETEKPKRSVQRVSNSSDILEQGLENGSEKLQTGLVNLSLGTAATVVGTTKHSVRKVLNGDVDRNAKDTAESVKKDAVDTKISRNVEAISFPPLIDEVADATVENHNAPESNSLPNLGKVERSTHANGELSAEEEASEENHKTGKRRASFSAKPDYPENGVQNTPKLPSYMAATESAKAKLRAQNSPRIGTDEADKTGFTRRHSLPSSINGKLNSVSPRTQRPVQTNKPVQAEWRR</sequence>
<feature type="compositionally biased region" description="Polar residues" evidence="4">
    <location>
        <begin position="557"/>
        <end position="581"/>
    </location>
</feature>
<feature type="domain" description="DUF4005" evidence="5">
    <location>
        <begin position="510"/>
        <end position="577"/>
    </location>
</feature>
<proteinExistence type="inferred from homology"/>
<feature type="compositionally biased region" description="Basic and acidic residues" evidence="4">
    <location>
        <begin position="347"/>
        <end position="359"/>
    </location>
</feature>
<dbReference type="InterPro" id="IPR000048">
    <property type="entry name" value="IQ_motif_EF-hand-BS"/>
</dbReference>
<organism evidence="6 7">
    <name type="scientific">Spirodela intermedia</name>
    <name type="common">Intermediate duckweed</name>
    <dbReference type="NCBI Taxonomy" id="51605"/>
    <lineage>
        <taxon>Eukaryota</taxon>
        <taxon>Viridiplantae</taxon>
        <taxon>Streptophyta</taxon>
        <taxon>Embryophyta</taxon>
        <taxon>Tracheophyta</taxon>
        <taxon>Spermatophyta</taxon>
        <taxon>Magnoliopsida</taxon>
        <taxon>Liliopsida</taxon>
        <taxon>Araceae</taxon>
        <taxon>Lemnoideae</taxon>
        <taxon>Spirodela</taxon>
    </lineage>
</organism>
<accession>A0A7I8KYX1</accession>
<evidence type="ECO:0000256" key="2">
    <source>
        <dbReference type="ARBA" id="ARBA00024341"/>
    </source>
</evidence>
<dbReference type="GO" id="GO:0005516">
    <property type="term" value="F:calmodulin binding"/>
    <property type="evidence" value="ECO:0007669"/>
    <property type="project" value="UniProtKB-KW"/>
</dbReference>
<dbReference type="PROSITE" id="PS50096">
    <property type="entry name" value="IQ"/>
    <property type="match status" value="2"/>
</dbReference>
<dbReference type="PANTHER" id="PTHR32295:SF281">
    <property type="entry name" value="PROTEIN IQ-DOMAIN 31"/>
    <property type="match status" value="1"/>
</dbReference>
<feature type="region of interest" description="Disordered" evidence="4">
    <location>
        <begin position="458"/>
        <end position="588"/>
    </location>
</feature>